<dbReference type="InterPro" id="IPR046341">
    <property type="entry name" value="SET_dom_sf"/>
</dbReference>
<evidence type="ECO:0000256" key="2">
    <source>
        <dbReference type="ARBA" id="ARBA00012182"/>
    </source>
</evidence>
<name>A0ABP0VV27_9BRYO</name>
<dbReference type="InterPro" id="IPR037841">
    <property type="entry name" value="SET_SETD1A/B"/>
</dbReference>
<dbReference type="EC" id="2.1.1.354" evidence="2"/>
<dbReference type="InterPro" id="IPR001214">
    <property type="entry name" value="SET_dom"/>
</dbReference>
<dbReference type="PROSITE" id="PS50280">
    <property type="entry name" value="SET"/>
    <property type="match status" value="1"/>
</dbReference>
<sequence>MVELYRREQIQVAHEGLSDLHVTFDDPQGRKTSGCNILENKPVLEPCGNQTRTEEGEVKKFEASNMPESYLASQEREFSKELKSMRSMKPDMHVDSQALVVKKPEEEFSKSLQSSGVCFAPEKTLEARLDEQENDIVEELLHSGCTGGCPITMWRVCEPPSIFDRANQQDDCVVGELHLGESSTEGTVISSVLKPCHTGQQHTRDRKLISASDYADSMSVKRTHQLQVQIEETIDKRELNYSIKSSCKYVDTCRHGSIADRQGDHDDDGGHVSGINQRNVSSRPWRRNKSCRTYEPEPEMTVESENAACAGPVGAANGWVYHDVNGSLSGPYKLEHLQKALATGFLSSDLPMYQVQSGVYTGPFLLKLVIENLESCSACIIDQSQQPISGIAQLRTALPGTSLEGCPVISVPGGTSQVIQSTTQSFPLSSSGFLKTTSASPGLLHLEQPRVGMHHVLNTGYADSCQGAYLPPRQTIPAGDMRGPDPSPGVHDQVWMEPVWEYEGADRSMKGPFTAWQLWQWFHAGQLYGSLKICHIPAQIRPLPLDKLLVLVERGMIFEHTLVTNHSFSEQGGENSTGNSSLGKSPRAVALEYVQQHLHAVTIKAAYKGFLDSVISQPLREWAHAQQQLRIMGKQPESLNSEKRIVASPSMQRPFQISYNQPPSLSFQSMPPGFSGVATASPSHKGGVPWMTSRKIQTPSLSLSPPPGFGPAGVMSTCSSKSPGLTAPPLHGFRRHLQVEIPVKSAAISLGGRTPPFQDPAVHEQRSQFKNRQSLCAASPCCKPTSAERIAGKKRNSMAWFERLQPMGIRQAKNMIFKRSSSQATSRANPAIHSERLLHNVKSNNVRNSHLKNSRTIDEHEQPQNQVPLVLAGNTEEAMFTNRLLKRLNRRKAKANTCAGKFLNVTKIRNRSCIEATVEGLKVDDQSAPLLKKRRLQPLASRARETVTCLPTSLQQPGLQGSSRLDSVTAERKKGCVVRTIPGKKHMEAEKDTPKTSSFVDTSISTSPDLSLKLPIPPARGNDAMPSSFGNQVMTTSVSVLKNSQFQSRGGRESGRNLATPSTAKNRVLRNSRQNYESKSTAAKENALLRKEQAERVMRHNAQEGRLKDRAMMDILGLSAVSLQKLQHGSSQKTLGFSTVVKCSKVTSRGEVDAVQQFKPCLRKCSSRKIMTLVPVSEGGFVNESAHGSSLECRPGIELKGSVGKRSQRKALVGPRSQGCARCFIEGWVWRQWSRNGAKRRLFKGFKESTNLTFLQHSSSSIVNNLQSARTNRATLRKLVIAAEGSDMLKFNQLKARKKRLRFQHSKIHDWGLLALEHIDAGDFVIEYVGEIVRRQVSDLREHQYETLGIGSSYLFRVDDDIVVDATRRGGLARFINHSCDPNCYTKIISVEGQKKVVIYSKRAISAGEELTYDYKFPIEENKIPCFCRTPRCRGFLN</sequence>
<dbReference type="SUPFAM" id="SSF55277">
    <property type="entry name" value="GYF domain"/>
    <property type="match status" value="1"/>
</dbReference>
<evidence type="ECO:0000313" key="18">
    <source>
        <dbReference type="EMBL" id="CAK9258032.1"/>
    </source>
</evidence>
<evidence type="ECO:0000256" key="3">
    <source>
        <dbReference type="ARBA" id="ARBA00022603"/>
    </source>
</evidence>
<evidence type="ECO:0000256" key="10">
    <source>
        <dbReference type="ARBA" id="ARBA00023242"/>
    </source>
</evidence>
<feature type="domain" description="GYF" evidence="16">
    <location>
        <begin position="497"/>
        <end position="544"/>
    </location>
</feature>
<gene>
    <name evidence="18" type="ORF">CSSPJE1EN1_LOCUS3510</name>
</gene>
<evidence type="ECO:0000256" key="8">
    <source>
        <dbReference type="ARBA" id="ARBA00023015"/>
    </source>
</evidence>
<dbReference type="Gene3D" id="3.30.1490.40">
    <property type="match status" value="2"/>
</dbReference>
<keyword evidence="3" id="KW-0489">Methyltransferase</keyword>
<keyword evidence="10" id="KW-0539">Nucleus</keyword>
<keyword evidence="9" id="KW-0804">Transcription</keyword>
<protein>
    <recommendedName>
        <fullName evidence="2">[histone H3]-lysine(4) N-trimethyltransferase</fullName>
        <ecNumber evidence="2">2.1.1.354</ecNumber>
    </recommendedName>
</protein>
<keyword evidence="7" id="KW-0694">RNA-binding</keyword>
<comment type="subcellular location">
    <subcellularLocation>
        <location evidence="1">Nucleus</location>
    </subcellularLocation>
</comment>
<feature type="region of interest" description="Disordered" evidence="14">
    <location>
        <begin position="1043"/>
        <end position="1083"/>
    </location>
</feature>
<comment type="catalytic activity">
    <reaction evidence="12">
        <text>N(6)-methyl-L-lysyl(4)-[histone H3] + S-adenosyl-L-methionine = N(6),N(6)-dimethyl-L-lysyl(4)-[histone H3] + S-adenosyl-L-homocysteine + H(+)</text>
        <dbReference type="Rhea" id="RHEA:60268"/>
        <dbReference type="Rhea" id="RHEA-COMP:15540"/>
        <dbReference type="Rhea" id="RHEA-COMP:15543"/>
        <dbReference type="ChEBI" id="CHEBI:15378"/>
        <dbReference type="ChEBI" id="CHEBI:57856"/>
        <dbReference type="ChEBI" id="CHEBI:59789"/>
        <dbReference type="ChEBI" id="CHEBI:61929"/>
        <dbReference type="ChEBI" id="CHEBI:61976"/>
    </reaction>
</comment>
<dbReference type="InterPro" id="IPR003169">
    <property type="entry name" value="GYF"/>
</dbReference>
<evidence type="ECO:0000256" key="13">
    <source>
        <dbReference type="ARBA" id="ARBA00049129"/>
    </source>
</evidence>
<dbReference type="Gene3D" id="2.170.270.10">
    <property type="entry name" value="SET domain"/>
    <property type="match status" value="1"/>
</dbReference>
<feature type="domain" description="SET" evidence="15">
    <location>
        <begin position="1299"/>
        <end position="1416"/>
    </location>
</feature>
<evidence type="ECO:0000256" key="14">
    <source>
        <dbReference type="SAM" id="MobiDB-lite"/>
    </source>
</evidence>
<evidence type="ECO:0000256" key="12">
    <source>
        <dbReference type="ARBA" id="ARBA00047583"/>
    </source>
</evidence>
<dbReference type="EMBL" id="OZ020106">
    <property type="protein sequence ID" value="CAK9258032.1"/>
    <property type="molecule type" value="Genomic_DNA"/>
</dbReference>
<feature type="region of interest" description="Disordered" evidence="14">
    <location>
        <begin position="261"/>
        <end position="290"/>
    </location>
</feature>
<comment type="catalytic activity">
    <reaction evidence="11">
        <text>L-lysyl(4)-[histone H3] + 3 S-adenosyl-L-methionine = N(6),N(6),N(6)-trimethyl-L-lysyl(4)-[histone H3] + 3 S-adenosyl-L-homocysteine + 3 H(+)</text>
        <dbReference type="Rhea" id="RHEA:60260"/>
        <dbReference type="Rhea" id="RHEA-COMP:15537"/>
        <dbReference type="Rhea" id="RHEA-COMP:15547"/>
        <dbReference type="ChEBI" id="CHEBI:15378"/>
        <dbReference type="ChEBI" id="CHEBI:29969"/>
        <dbReference type="ChEBI" id="CHEBI:57856"/>
        <dbReference type="ChEBI" id="CHEBI:59789"/>
        <dbReference type="ChEBI" id="CHEBI:61961"/>
        <dbReference type="EC" id="2.1.1.354"/>
    </reaction>
</comment>
<keyword evidence="8" id="KW-0805">Transcription regulation</keyword>
<dbReference type="PANTHER" id="PTHR45814:SF2">
    <property type="entry name" value="HISTONE-LYSINE N-METHYLTRANSFERASE SETD1"/>
    <property type="match status" value="1"/>
</dbReference>
<evidence type="ECO:0000256" key="1">
    <source>
        <dbReference type="ARBA" id="ARBA00004123"/>
    </source>
</evidence>
<evidence type="ECO:0000256" key="7">
    <source>
        <dbReference type="ARBA" id="ARBA00022884"/>
    </source>
</evidence>
<dbReference type="Pfam" id="PF00856">
    <property type="entry name" value="SET"/>
    <property type="match status" value="1"/>
</dbReference>
<dbReference type="PANTHER" id="PTHR45814">
    <property type="entry name" value="HISTONE-LYSINE N-METHYLTRANSFERASE SETD1"/>
    <property type="match status" value="1"/>
</dbReference>
<evidence type="ECO:0000313" key="19">
    <source>
        <dbReference type="Proteomes" id="UP001497444"/>
    </source>
</evidence>
<dbReference type="InterPro" id="IPR035445">
    <property type="entry name" value="GYF-like_dom_sf"/>
</dbReference>
<keyword evidence="4" id="KW-0808">Transferase</keyword>
<organism evidence="18 19">
    <name type="scientific">Sphagnum jensenii</name>
    <dbReference type="NCBI Taxonomy" id="128206"/>
    <lineage>
        <taxon>Eukaryota</taxon>
        <taxon>Viridiplantae</taxon>
        <taxon>Streptophyta</taxon>
        <taxon>Embryophyta</taxon>
        <taxon>Bryophyta</taxon>
        <taxon>Sphagnophytina</taxon>
        <taxon>Sphagnopsida</taxon>
        <taxon>Sphagnales</taxon>
        <taxon>Sphagnaceae</taxon>
        <taxon>Sphagnum</taxon>
    </lineage>
</organism>
<keyword evidence="6" id="KW-0156">Chromatin regulator</keyword>
<evidence type="ECO:0000256" key="4">
    <source>
        <dbReference type="ARBA" id="ARBA00022679"/>
    </source>
</evidence>
<evidence type="ECO:0000256" key="5">
    <source>
        <dbReference type="ARBA" id="ARBA00022691"/>
    </source>
</evidence>
<feature type="domain" description="Post-SET" evidence="17">
    <location>
        <begin position="1422"/>
        <end position="1438"/>
    </location>
</feature>
<dbReference type="PROSITE" id="PS50829">
    <property type="entry name" value="GYF"/>
    <property type="match status" value="1"/>
</dbReference>
<feature type="compositionally biased region" description="Polar residues" evidence="14">
    <location>
        <begin position="1057"/>
        <end position="1083"/>
    </location>
</feature>
<feature type="region of interest" description="Disordered" evidence="14">
    <location>
        <begin position="986"/>
        <end position="1012"/>
    </location>
</feature>
<feature type="compositionally biased region" description="Basic and acidic residues" evidence="14">
    <location>
        <begin position="261"/>
        <end position="270"/>
    </location>
</feature>
<reference evidence="18" key="1">
    <citation type="submission" date="2024-02" db="EMBL/GenBank/DDBJ databases">
        <authorList>
            <consortium name="ELIXIR-Norway"/>
            <consortium name="Elixir Norway"/>
        </authorList>
    </citation>
    <scope>NUCLEOTIDE SEQUENCE</scope>
</reference>
<dbReference type="SUPFAM" id="SSF82199">
    <property type="entry name" value="SET domain"/>
    <property type="match status" value="1"/>
</dbReference>
<feature type="compositionally biased region" description="Polar residues" evidence="14">
    <location>
        <begin position="995"/>
        <end position="1009"/>
    </location>
</feature>
<evidence type="ECO:0000259" key="15">
    <source>
        <dbReference type="PROSITE" id="PS50280"/>
    </source>
</evidence>
<comment type="catalytic activity">
    <reaction evidence="13">
        <text>N(6),N(6)-dimethyl-L-lysyl(4)-[histone H3] + S-adenosyl-L-methionine = N(6),N(6),N(6)-trimethyl-L-lysyl(4)-[histone H3] + S-adenosyl-L-homocysteine + H(+)</text>
        <dbReference type="Rhea" id="RHEA:60272"/>
        <dbReference type="Rhea" id="RHEA-COMP:15537"/>
        <dbReference type="Rhea" id="RHEA-COMP:15540"/>
        <dbReference type="ChEBI" id="CHEBI:15378"/>
        <dbReference type="ChEBI" id="CHEBI:57856"/>
        <dbReference type="ChEBI" id="CHEBI:59789"/>
        <dbReference type="ChEBI" id="CHEBI:61961"/>
        <dbReference type="ChEBI" id="CHEBI:61976"/>
    </reaction>
</comment>
<dbReference type="Proteomes" id="UP001497444">
    <property type="component" value="Chromosome 11"/>
</dbReference>
<evidence type="ECO:0000259" key="17">
    <source>
        <dbReference type="PROSITE" id="PS50868"/>
    </source>
</evidence>
<keyword evidence="19" id="KW-1185">Reference proteome</keyword>
<proteinExistence type="predicted"/>
<dbReference type="SMART" id="SM00508">
    <property type="entry name" value="PostSET"/>
    <property type="match status" value="1"/>
</dbReference>
<evidence type="ECO:0000259" key="16">
    <source>
        <dbReference type="PROSITE" id="PS50829"/>
    </source>
</evidence>
<evidence type="ECO:0000256" key="6">
    <source>
        <dbReference type="ARBA" id="ARBA00022853"/>
    </source>
</evidence>
<accession>A0ABP0VV27</accession>
<dbReference type="InterPro" id="IPR003616">
    <property type="entry name" value="Post-SET_dom"/>
</dbReference>
<keyword evidence="5" id="KW-0949">S-adenosyl-L-methionine</keyword>
<evidence type="ECO:0000256" key="9">
    <source>
        <dbReference type="ARBA" id="ARBA00023163"/>
    </source>
</evidence>
<dbReference type="SMART" id="SM00317">
    <property type="entry name" value="SET"/>
    <property type="match status" value="1"/>
</dbReference>
<evidence type="ECO:0000256" key="11">
    <source>
        <dbReference type="ARBA" id="ARBA00047571"/>
    </source>
</evidence>
<dbReference type="InterPro" id="IPR044570">
    <property type="entry name" value="Set1-like"/>
</dbReference>
<dbReference type="CDD" id="cd19169">
    <property type="entry name" value="SET_SETD1"/>
    <property type="match status" value="1"/>
</dbReference>
<dbReference type="PROSITE" id="PS50868">
    <property type="entry name" value="POST_SET"/>
    <property type="match status" value="1"/>
</dbReference>